<evidence type="ECO:0000313" key="8">
    <source>
        <dbReference type="EMBL" id="OGI95158.1"/>
    </source>
</evidence>
<dbReference type="GO" id="GO:0008270">
    <property type="term" value="F:zinc ion binding"/>
    <property type="evidence" value="ECO:0007669"/>
    <property type="project" value="UniProtKB-UniRule"/>
</dbReference>
<dbReference type="GO" id="GO:0004222">
    <property type="term" value="F:metalloendopeptidase activity"/>
    <property type="evidence" value="ECO:0007669"/>
    <property type="project" value="InterPro"/>
</dbReference>
<protein>
    <recommendedName>
        <fullName evidence="7">Endoribonuclease YbeY</fullName>
        <ecNumber evidence="7">3.1.-.-</ecNumber>
    </recommendedName>
</protein>
<feature type="binding site" evidence="7">
    <location>
        <position position="82"/>
    </location>
    <ligand>
        <name>Zn(2+)</name>
        <dbReference type="ChEBI" id="CHEBI:29105"/>
        <note>catalytic</note>
    </ligand>
</feature>
<name>A0A1F6XMD6_9BACT</name>
<keyword evidence="3 7" id="KW-0479">Metal-binding</keyword>
<dbReference type="EMBL" id="MFVE01000006">
    <property type="protein sequence ID" value="OGI95158.1"/>
    <property type="molecule type" value="Genomic_DNA"/>
</dbReference>
<dbReference type="Proteomes" id="UP000178104">
    <property type="component" value="Unassembled WGS sequence"/>
</dbReference>
<evidence type="ECO:0000256" key="1">
    <source>
        <dbReference type="ARBA" id="ARBA00010875"/>
    </source>
</evidence>
<dbReference type="EC" id="3.1.-.-" evidence="7"/>
<evidence type="ECO:0000313" key="9">
    <source>
        <dbReference type="Proteomes" id="UP000178104"/>
    </source>
</evidence>
<sequence length="132" mass="15513">MFEKIKKDILGKSYELSIALVAEKKSREINKKYRKKDKATNVLSFAFSKNSGELVLCPAVIRHEAKNLDRPYRKWLGFLVIHGMLHLKGMKHSSTMERAEKKYEQKYFSGNRRGILHDEDRGGRIFKRRKKS</sequence>
<feature type="binding site" evidence="7">
    <location>
        <position position="92"/>
    </location>
    <ligand>
        <name>Zn(2+)</name>
        <dbReference type="ChEBI" id="CHEBI:29105"/>
        <note>catalytic</note>
    </ligand>
</feature>
<dbReference type="NCBIfam" id="TIGR00043">
    <property type="entry name" value="rRNA maturation RNase YbeY"/>
    <property type="match status" value="1"/>
</dbReference>
<dbReference type="Pfam" id="PF02130">
    <property type="entry name" value="YbeY"/>
    <property type="match status" value="1"/>
</dbReference>
<evidence type="ECO:0000256" key="2">
    <source>
        <dbReference type="ARBA" id="ARBA00022722"/>
    </source>
</evidence>
<dbReference type="GO" id="GO:0004521">
    <property type="term" value="F:RNA endonuclease activity"/>
    <property type="evidence" value="ECO:0007669"/>
    <property type="project" value="UniProtKB-UniRule"/>
</dbReference>
<keyword evidence="6 7" id="KW-0862">Zinc</keyword>
<keyword evidence="7" id="KW-0963">Cytoplasm</keyword>
<dbReference type="Gene3D" id="3.40.390.30">
    <property type="entry name" value="Metalloproteases ('zincins'), catalytic domain"/>
    <property type="match status" value="1"/>
</dbReference>
<dbReference type="InterPro" id="IPR023091">
    <property type="entry name" value="MetalPrtase_cat_dom_sf_prd"/>
</dbReference>
<keyword evidence="5 7" id="KW-0378">Hydrolase</keyword>
<proteinExistence type="inferred from homology"/>
<evidence type="ECO:0000256" key="3">
    <source>
        <dbReference type="ARBA" id="ARBA00022723"/>
    </source>
</evidence>
<keyword evidence="2 7" id="KW-0540">Nuclease</keyword>
<evidence type="ECO:0000256" key="5">
    <source>
        <dbReference type="ARBA" id="ARBA00022801"/>
    </source>
</evidence>
<evidence type="ECO:0000256" key="6">
    <source>
        <dbReference type="ARBA" id="ARBA00022833"/>
    </source>
</evidence>
<dbReference type="HAMAP" id="MF_00009">
    <property type="entry name" value="Endoribonucl_YbeY"/>
    <property type="match status" value="1"/>
</dbReference>
<keyword evidence="7" id="KW-0698">rRNA processing</keyword>
<gene>
    <name evidence="7" type="primary">ybeY</name>
    <name evidence="8" type="ORF">A2917_00700</name>
</gene>
<accession>A0A1F6XMD6</accession>
<evidence type="ECO:0000256" key="4">
    <source>
        <dbReference type="ARBA" id="ARBA00022759"/>
    </source>
</evidence>
<dbReference type="SUPFAM" id="SSF55486">
    <property type="entry name" value="Metalloproteases ('zincins'), catalytic domain"/>
    <property type="match status" value="1"/>
</dbReference>
<comment type="similarity">
    <text evidence="1 7">Belongs to the endoribonuclease YbeY family.</text>
</comment>
<keyword evidence="4 7" id="KW-0255">Endonuclease</keyword>
<comment type="function">
    <text evidence="7">Single strand-specific metallo-endoribonuclease involved in late-stage 70S ribosome quality control and in maturation of the 3' terminus of the 16S rRNA.</text>
</comment>
<dbReference type="PANTHER" id="PTHR46986">
    <property type="entry name" value="ENDORIBONUCLEASE YBEY, CHLOROPLASTIC"/>
    <property type="match status" value="1"/>
</dbReference>
<comment type="cofactor">
    <cofactor evidence="7">
        <name>Zn(2+)</name>
        <dbReference type="ChEBI" id="CHEBI:29105"/>
    </cofactor>
    <text evidence="7">Binds 1 zinc ion.</text>
</comment>
<organism evidence="8 9">
    <name type="scientific">Candidatus Nomurabacteria bacterium RIFCSPLOWO2_01_FULL_42_17</name>
    <dbReference type="NCBI Taxonomy" id="1801780"/>
    <lineage>
        <taxon>Bacteria</taxon>
        <taxon>Candidatus Nomuraibacteriota</taxon>
    </lineage>
</organism>
<dbReference type="STRING" id="1801780.A2917_00700"/>
<comment type="caution">
    <text evidence="8">The sequence shown here is derived from an EMBL/GenBank/DDBJ whole genome shotgun (WGS) entry which is preliminary data.</text>
</comment>
<comment type="subcellular location">
    <subcellularLocation>
        <location evidence="7">Cytoplasm</location>
    </subcellularLocation>
</comment>
<dbReference type="AlphaFoldDB" id="A0A1F6XMD6"/>
<dbReference type="PANTHER" id="PTHR46986:SF1">
    <property type="entry name" value="ENDORIBONUCLEASE YBEY, CHLOROPLASTIC"/>
    <property type="match status" value="1"/>
</dbReference>
<evidence type="ECO:0000256" key="7">
    <source>
        <dbReference type="HAMAP-Rule" id="MF_00009"/>
    </source>
</evidence>
<dbReference type="GO" id="GO:0005737">
    <property type="term" value="C:cytoplasm"/>
    <property type="evidence" value="ECO:0007669"/>
    <property type="project" value="UniProtKB-SubCell"/>
</dbReference>
<keyword evidence="7" id="KW-0690">Ribosome biogenesis</keyword>
<reference evidence="8 9" key="1">
    <citation type="journal article" date="2016" name="Nat. Commun.">
        <title>Thousands of microbial genomes shed light on interconnected biogeochemical processes in an aquifer system.</title>
        <authorList>
            <person name="Anantharaman K."/>
            <person name="Brown C.T."/>
            <person name="Hug L.A."/>
            <person name="Sharon I."/>
            <person name="Castelle C.J."/>
            <person name="Probst A.J."/>
            <person name="Thomas B.C."/>
            <person name="Singh A."/>
            <person name="Wilkins M.J."/>
            <person name="Karaoz U."/>
            <person name="Brodie E.L."/>
            <person name="Williams K.H."/>
            <person name="Hubbard S.S."/>
            <person name="Banfield J.F."/>
        </authorList>
    </citation>
    <scope>NUCLEOTIDE SEQUENCE [LARGE SCALE GENOMIC DNA]</scope>
</reference>
<dbReference type="InterPro" id="IPR002036">
    <property type="entry name" value="YbeY"/>
</dbReference>
<feature type="binding site" evidence="7">
    <location>
        <position position="86"/>
    </location>
    <ligand>
        <name>Zn(2+)</name>
        <dbReference type="ChEBI" id="CHEBI:29105"/>
        <note>catalytic</note>
    </ligand>
</feature>
<dbReference type="GO" id="GO:0006364">
    <property type="term" value="P:rRNA processing"/>
    <property type="evidence" value="ECO:0007669"/>
    <property type="project" value="UniProtKB-UniRule"/>
</dbReference>